<feature type="non-terminal residue" evidence="1">
    <location>
        <position position="115"/>
    </location>
</feature>
<comment type="caution">
    <text evidence="1">The sequence shown here is derived from an EMBL/GenBank/DDBJ whole genome shotgun (WGS) entry which is preliminary data.</text>
</comment>
<evidence type="ECO:0008006" key="2">
    <source>
        <dbReference type="Google" id="ProtNLM"/>
    </source>
</evidence>
<protein>
    <recommendedName>
        <fullName evidence="2">YbbR-like domain-containing protein</fullName>
    </recommendedName>
</protein>
<proteinExistence type="predicted"/>
<sequence length="115" mass="13102">MRLEILTKDAGLKLFSLLVALLVWFHATTEKTYVHEIKVKLSYRGLPKNLFVLNELPTEAVARVRGRGKDLLLLSLMKLKAVIDLKKVRPGRNYLKLTPEKISAPYQGRFTIQGV</sequence>
<accession>A0A7C0XCN6</accession>
<reference evidence="1" key="1">
    <citation type="journal article" date="2020" name="mSystems">
        <title>Genome- and Community-Level Interaction Insights into Carbon Utilization and Element Cycling Functions of Hydrothermarchaeota in Hydrothermal Sediment.</title>
        <authorList>
            <person name="Zhou Z."/>
            <person name="Liu Y."/>
            <person name="Xu W."/>
            <person name="Pan J."/>
            <person name="Luo Z.H."/>
            <person name="Li M."/>
        </authorList>
    </citation>
    <scope>NUCLEOTIDE SEQUENCE [LARGE SCALE GENOMIC DNA]</scope>
    <source>
        <strain evidence="1">HyVt-237</strain>
    </source>
</reference>
<gene>
    <name evidence="1" type="ORF">ENG67_02585</name>
</gene>
<dbReference type="AlphaFoldDB" id="A0A7C0XCN6"/>
<dbReference type="EMBL" id="DRBW01000097">
    <property type="protein sequence ID" value="HDM90077.1"/>
    <property type="molecule type" value="Genomic_DNA"/>
</dbReference>
<evidence type="ECO:0000313" key="1">
    <source>
        <dbReference type="EMBL" id="HDM90077.1"/>
    </source>
</evidence>
<organism evidence="1">
    <name type="scientific">candidate division WOR-3 bacterium</name>
    <dbReference type="NCBI Taxonomy" id="2052148"/>
    <lineage>
        <taxon>Bacteria</taxon>
        <taxon>Bacteria division WOR-3</taxon>
    </lineage>
</organism>
<dbReference type="Proteomes" id="UP000885931">
    <property type="component" value="Unassembled WGS sequence"/>
</dbReference>
<name>A0A7C0XCN6_UNCW3</name>
<dbReference type="Gene3D" id="2.170.120.30">
    <property type="match status" value="1"/>
</dbReference>